<dbReference type="CDD" id="cd03791">
    <property type="entry name" value="GT5_Glycogen_synthase_DULL1-like"/>
    <property type="match status" value="1"/>
</dbReference>
<comment type="pathway">
    <text evidence="3 11">Glycan biosynthesis; glycogen biosynthesis.</text>
</comment>
<dbReference type="HAMAP" id="MF_00484">
    <property type="entry name" value="Glycogen_synth"/>
    <property type="match status" value="1"/>
</dbReference>
<evidence type="ECO:0000313" key="14">
    <source>
        <dbReference type="EMBL" id="ODN67869.1"/>
    </source>
</evidence>
<evidence type="ECO:0000256" key="11">
    <source>
        <dbReference type="HAMAP-Rule" id="MF_00484"/>
    </source>
</evidence>
<comment type="similarity">
    <text evidence="4 11">Belongs to the glycosyltransferase 1 family. Bacterial/plant glycogen synthase subfamily.</text>
</comment>
<dbReference type="Pfam" id="PF08323">
    <property type="entry name" value="Glyco_transf_5"/>
    <property type="match status" value="1"/>
</dbReference>
<evidence type="ECO:0000256" key="5">
    <source>
        <dbReference type="ARBA" id="ARBA00012588"/>
    </source>
</evidence>
<dbReference type="UniPathway" id="UPA00164"/>
<evidence type="ECO:0000256" key="1">
    <source>
        <dbReference type="ARBA" id="ARBA00001478"/>
    </source>
</evidence>
<accession>A0A1E3GUW8</accession>
<dbReference type="PANTHER" id="PTHR45825:SF11">
    <property type="entry name" value="ALPHA AMYLASE DOMAIN-CONTAINING PROTEIN"/>
    <property type="match status" value="1"/>
</dbReference>
<dbReference type="GO" id="GO:0009011">
    <property type="term" value="F:alpha-1,4-glucan glucosyltransferase (ADP-glucose donor) activity"/>
    <property type="evidence" value="ECO:0007669"/>
    <property type="project" value="UniProtKB-UniRule"/>
</dbReference>
<protein>
    <recommendedName>
        <fullName evidence="6 11">Glycogen synthase</fullName>
        <ecNumber evidence="5 11">2.4.1.21</ecNumber>
    </recommendedName>
    <alternativeName>
        <fullName evidence="10 11">Starch [bacterial glycogen] synthase</fullName>
    </alternativeName>
</protein>
<evidence type="ECO:0000259" key="12">
    <source>
        <dbReference type="Pfam" id="PF00534"/>
    </source>
</evidence>
<evidence type="ECO:0000256" key="7">
    <source>
        <dbReference type="ARBA" id="ARBA00022676"/>
    </source>
</evidence>
<dbReference type="STRING" id="291169.A9E74_00375"/>
<dbReference type="InterPro" id="IPR013534">
    <property type="entry name" value="Starch_synth_cat_dom"/>
</dbReference>
<dbReference type="PATRIC" id="fig|291169.3.peg.380"/>
<feature type="domain" description="Glycosyl transferase family 1" evidence="12">
    <location>
        <begin position="291"/>
        <end position="445"/>
    </location>
</feature>
<dbReference type="AlphaFoldDB" id="A0A1E3GUW8"/>
<name>A0A1E3GUW8_9GAMM</name>
<dbReference type="NCBIfam" id="NF001899">
    <property type="entry name" value="PRK00654.1-2"/>
    <property type="match status" value="1"/>
</dbReference>
<feature type="domain" description="Starch synthase catalytic" evidence="13">
    <location>
        <begin position="3"/>
        <end position="238"/>
    </location>
</feature>
<evidence type="ECO:0000256" key="3">
    <source>
        <dbReference type="ARBA" id="ARBA00004964"/>
    </source>
</evidence>
<dbReference type="EC" id="2.4.1.21" evidence="5 11"/>
<comment type="catalytic activity">
    <reaction evidence="1 11">
        <text>[(1-&gt;4)-alpha-D-glucosyl](n) + ADP-alpha-D-glucose = [(1-&gt;4)-alpha-D-glucosyl](n+1) + ADP + H(+)</text>
        <dbReference type="Rhea" id="RHEA:18189"/>
        <dbReference type="Rhea" id="RHEA-COMP:9584"/>
        <dbReference type="Rhea" id="RHEA-COMP:9587"/>
        <dbReference type="ChEBI" id="CHEBI:15378"/>
        <dbReference type="ChEBI" id="CHEBI:15444"/>
        <dbReference type="ChEBI" id="CHEBI:57498"/>
        <dbReference type="ChEBI" id="CHEBI:456216"/>
        <dbReference type="EC" id="2.4.1.21"/>
    </reaction>
</comment>
<comment type="function">
    <text evidence="2 11">Synthesizes alpha-1,4-glucan chains using ADP-glucose.</text>
</comment>
<dbReference type="InterPro" id="IPR011835">
    <property type="entry name" value="GS/SS"/>
</dbReference>
<dbReference type="GO" id="GO:0004373">
    <property type="term" value="F:alpha-1,4-glucan glucosyltransferase (UDP-glucose donor) activity"/>
    <property type="evidence" value="ECO:0007669"/>
    <property type="project" value="InterPro"/>
</dbReference>
<dbReference type="Gene3D" id="3.40.50.2000">
    <property type="entry name" value="Glycogen Phosphorylase B"/>
    <property type="match status" value="2"/>
</dbReference>
<evidence type="ECO:0000256" key="10">
    <source>
        <dbReference type="ARBA" id="ARBA00031722"/>
    </source>
</evidence>
<evidence type="ECO:0000313" key="15">
    <source>
        <dbReference type="Proteomes" id="UP000094379"/>
    </source>
</evidence>
<dbReference type="Pfam" id="PF00534">
    <property type="entry name" value="Glycos_transf_1"/>
    <property type="match status" value="1"/>
</dbReference>
<sequence>MLKILFASSEVHPLMKTGGLADVSASLPLALSHMQQDIRIIMPAYRATLNQLGDCPLVSTVKLEGYHHPINILQAKLPDSELIVWLVDSAEHFDRDGGPYCDADGADWEDNAARFALFCRVAVAVAMEQAGLNWQPEVVHCNDWQTGLVPALLSLQSHRPASVFTIHNMAYQGLFSRQVFETLNLPEQLWQVEGLEFYGMMSFMKGGLVFADHITSVSPTYAQEICHYDYGYGLEGLLTLRAEQSRLSGIVNGIDTNEWNPQTDKFIDHQFSIKTLRPKTLNKKALQQHFFLPESAETLLFGMISRLVSQKGVDLTIDAINRLLTEGKDIQLVCLGSGEAGFEQDLRVLRAKFPDKVGIQFGYDEALAHKIEAGADAFLMPSRFEPCGLNQMYSLRYGTLPVVRNTGGLADTVVDASEDNRKQMLATGFKFDQPTVEDLYDTLLKVDELFSHPRLWRRMMLTAMVQDFSWKNSAQAYLHLYQQLVDNS</sequence>
<organism evidence="14 15">
    <name type="scientific">Methylophaga muralis</name>
    <dbReference type="NCBI Taxonomy" id="291169"/>
    <lineage>
        <taxon>Bacteria</taxon>
        <taxon>Pseudomonadati</taxon>
        <taxon>Pseudomonadota</taxon>
        <taxon>Gammaproteobacteria</taxon>
        <taxon>Thiotrichales</taxon>
        <taxon>Piscirickettsiaceae</taxon>
        <taxon>Methylophaga</taxon>
    </lineage>
</organism>
<dbReference type="InterPro" id="IPR001296">
    <property type="entry name" value="Glyco_trans_1"/>
</dbReference>
<proteinExistence type="inferred from homology"/>
<gene>
    <name evidence="11 14" type="primary">glgA</name>
    <name evidence="14" type="ORF">A9E74_00375</name>
</gene>
<evidence type="ECO:0000259" key="13">
    <source>
        <dbReference type="Pfam" id="PF08323"/>
    </source>
</evidence>
<dbReference type="NCBIfam" id="TIGR02095">
    <property type="entry name" value="glgA"/>
    <property type="match status" value="1"/>
</dbReference>
<dbReference type="RefSeq" id="WP_084002823.1">
    <property type="nucleotide sequence ID" value="NZ_MCRI01000002.1"/>
</dbReference>
<evidence type="ECO:0000256" key="6">
    <source>
        <dbReference type="ARBA" id="ARBA00019935"/>
    </source>
</evidence>
<dbReference type="GO" id="GO:0005978">
    <property type="term" value="P:glycogen biosynthetic process"/>
    <property type="evidence" value="ECO:0007669"/>
    <property type="project" value="UniProtKB-UniRule"/>
</dbReference>
<dbReference type="Proteomes" id="UP000094379">
    <property type="component" value="Unassembled WGS sequence"/>
</dbReference>
<dbReference type="PANTHER" id="PTHR45825">
    <property type="entry name" value="GRANULE-BOUND STARCH SYNTHASE 1, CHLOROPLASTIC/AMYLOPLASTIC"/>
    <property type="match status" value="1"/>
</dbReference>
<reference evidence="14 15" key="1">
    <citation type="submission" date="2016-07" db="EMBL/GenBank/DDBJ databases">
        <title>Draft Genome Sequence of Methylophaga muralis Bur 1.</title>
        <authorList>
            <person name="Vasilenko O.V."/>
            <person name="Doronina N.V."/>
            <person name="Shmareva M.N."/>
            <person name="Tarlachkov S.V."/>
            <person name="Mustakhimov I."/>
            <person name="Trotsenko Y.A."/>
        </authorList>
    </citation>
    <scope>NUCLEOTIDE SEQUENCE [LARGE SCALE GENOMIC DNA]</scope>
    <source>
        <strain evidence="14 15">Bur 1</strain>
    </source>
</reference>
<evidence type="ECO:0000256" key="9">
    <source>
        <dbReference type="ARBA" id="ARBA00023056"/>
    </source>
</evidence>
<feature type="binding site" evidence="11">
    <location>
        <position position="16"/>
    </location>
    <ligand>
        <name>ADP-alpha-D-glucose</name>
        <dbReference type="ChEBI" id="CHEBI:57498"/>
    </ligand>
</feature>
<keyword evidence="7 11" id="KW-0328">Glycosyltransferase</keyword>
<evidence type="ECO:0000256" key="2">
    <source>
        <dbReference type="ARBA" id="ARBA00002764"/>
    </source>
</evidence>
<dbReference type="SUPFAM" id="SSF53756">
    <property type="entry name" value="UDP-Glycosyltransferase/glycogen phosphorylase"/>
    <property type="match status" value="1"/>
</dbReference>
<dbReference type="EMBL" id="MCRI01000002">
    <property type="protein sequence ID" value="ODN67869.1"/>
    <property type="molecule type" value="Genomic_DNA"/>
</dbReference>
<keyword evidence="9 11" id="KW-0320">Glycogen biosynthesis</keyword>
<evidence type="ECO:0000256" key="4">
    <source>
        <dbReference type="ARBA" id="ARBA00010281"/>
    </source>
</evidence>
<keyword evidence="8 11" id="KW-0808">Transferase</keyword>
<evidence type="ECO:0000256" key="8">
    <source>
        <dbReference type="ARBA" id="ARBA00022679"/>
    </source>
</evidence>
<keyword evidence="15" id="KW-1185">Reference proteome</keyword>
<comment type="caution">
    <text evidence="14">The sequence shown here is derived from an EMBL/GenBank/DDBJ whole genome shotgun (WGS) entry which is preliminary data.</text>
</comment>